<comment type="subcellular location">
    <subcellularLocation>
        <location evidence="6">Cell membrane</location>
        <topology evidence="6">Multi-pass membrane protein</topology>
    </subcellularLocation>
    <subcellularLocation>
        <location evidence="1">Membrane</location>
        <topology evidence="1">Multi-pass membrane protein</topology>
    </subcellularLocation>
</comment>
<comment type="similarity">
    <text evidence="2 6">Belongs to the 4-toluene sulfonate uptake permease (TSUP) (TC 2.A.102) family.</text>
</comment>
<evidence type="ECO:0000313" key="8">
    <source>
        <dbReference type="Proteomes" id="UP001171945"/>
    </source>
</evidence>
<reference evidence="7" key="1">
    <citation type="submission" date="2023-06" db="EMBL/GenBank/DDBJ databases">
        <title>Uncultivated large filamentous bacteria from sulfidic sediments reveal new species and different genomic features in energy metabolism and defense.</title>
        <authorList>
            <person name="Fonseca A."/>
        </authorList>
    </citation>
    <scope>NUCLEOTIDE SEQUENCE</scope>
    <source>
        <strain evidence="7">HSG4</strain>
    </source>
</reference>
<sequence>MDILSLLLLGIIAGTVAGLLGVGGGIVIVPMLVWIFGPFPEIPAASLMHIAIGTSLATIVITSVSSIIAHQRHKAVQWSIVWRLTPGIIIGAALGAIFADMLPSDTLRIIFALFILFVSVQLSVSTQFAPLRQLPSDLAIGIMGIVIGSISALVGIGGGSLTVPFLLACRVPIRNAIGTSAACGFPIAVSGTIGFIITGWEMTELPALTGYIYWPAVFAIVPTSLLFAQLGAKLAHIVPVNILKKFFAVFLAVVGLKMLL</sequence>
<dbReference type="Pfam" id="PF01925">
    <property type="entry name" value="TauE"/>
    <property type="match status" value="1"/>
</dbReference>
<dbReference type="Proteomes" id="UP001171945">
    <property type="component" value="Unassembled WGS sequence"/>
</dbReference>
<protein>
    <recommendedName>
        <fullName evidence="6">Probable membrane transporter protein</fullName>
    </recommendedName>
</protein>
<keyword evidence="4 6" id="KW-1133">Transmembrane helix</keyword>
<feature type="transmembrane region" description="Helical" evidence="6">
    <location>
        <begin position="242"/>
        <end position="259"/>
    </location>
</feature>
<dbReference type="InterPro" id="IPR002781">
    <property type="entry name" value="TM_pro_TauE-like"/>
</dbReference>
<name>A0ABT7VS66_9GAMM</name>
<keyword evidence="5 6" id="KW-0472">Membrane</keyword>
<evidence type="ECO:0000256" key="5">
    <source>
        <dbReference type="ARBA" id="ARBA00023136"/>
    </source>
</evidence>
<proteinExistence type="inferred from homology"/>
<keyword evidence="3 6" id="KW-0812">Transmembrane</keyword>
<dbReference type="EMBL" id="JAUCGM010000183">
    <property type="protein sequence ID" value="MDM8562520.1"/>
    <property type="molecule type" value="Genomic_DNA"/>
</dbReference>
<evidence type="ECO:0000256" key="3">
    <source>
        <dbReference type="ARBA" id="ARBA00022692"/>
    </source>
</evidence>
<accession>A0ABT7VS66</accession>
<evidence type="ECO:0000256" key="2">
    <source>
        <dbReference type="ARBA" id="ARBA00009142"/>
    </source>
</evidence>
<evidence type="ECO:0000256" key="6">
    <source>
        <dbReference type="RuleBase" id="RU363041"/>
    </source>
</evidence>
<feature type="transmembrane region" description="Helical" evidence="6">
    <location>
        <begin position="47"/>
        <end position="68"/>
    </location>
</feature>
<dbReference type="PANTHER" id="PTHR43483">
    <property type="entry name" value="MEMBRANE TRANSPORTER PROTEIN HI_0806-RELATED"/>
    <property type="match status" value="1"/>
</dbReference>
<feature type="transmembrane region" description="Helical" evidence="6">
    <location>
        <begin position="179"/>
        <end position="200"/>
    </location>
</feature>
<feature type="transmembrane region" description="Helical" evidence="6">
    <location>
        <begin position="80"/>
        <end position="102"/>
    </location>
</feature>
<feature type="transmembrane region" description="Helical" evidence="6">
    <location>
        <begin position="109"/>
        <end position="128"/>
    </location>
</feature>
<keyword evidence="8" id="KW-1185">Reference proteome</keyword>
<feature type="transmembrane region" description="Helical" evidence="6">
    <location>
        <begin position="212"/>
        <end position="230"/>
    </location>
</feature>
<dbReference type="PANTHER" id="PTHR43483:SF3">
    <property type="entry name" value="MEMBRANE TRANSPORTER PROTEIN HI_0806-RELATED"/>
    <property type="match status" value="1"/>
</dbReference>
<keyword evidence="6" id="KW-1003">Cell membrane</keyword>
<feature type="transmembrane region" description="Helical" evidence="6">
    <location>
        <begin position="6"/>
        <end position="35"/>
    </location>
</feature>
<gene>
    <name evidence="7" type="ORF">QUF54_04120</name>
</gene>
<feature type="transmembrane region" description="Helical" evidence="6">
    <location>
        <begin position="140"/>
        <end position="167"/>
    </location>
</feature>
<evidence type="ECO:0000313" key="7">
    <source>
        <dbReference type="EMBL" id="MDM8562520.1"/>
    </source>
</evidence>
<evidence type="ECO:0000256" key="1">
    <source>
        <dbReference type="ARBA" id="ARBA00004141"/>
    </source>
</evidence>
<organism evidence="7 8">
    <name type="scientific">Candidatus Marithioploca araucensis</name>
    <dbReference type="NCBI Taxonomy" id="70273"/>
    <lineage>
        <taxon>Bacteria</taxon>
        <taxon>Pseudomonadati</taxon>
        <taxon>Pseudomonadota</taxon>
        <taxon>Gammaproteobacteria</taxon>
        <taxon>Thiotrichales</taxon>
        <taxon>Thiotrichaceae</taxon>
        <taxon>Candidatus Marithioploca</taxon>
    </lineage>
</organism>
<evidence type="ECO:0000256" key="4">
    <source>
        <dbReference type="ARBA" id="ARBA00022989"/>
    </source>
</evidence>
<comment type="caution">
    <text evidence="7">The sequence shown here is derived from an EMBL/GenBank/DDBJ whole genome shotgun (WGS) entry which is preliminary data.</text>
</comment>